<dbReference type="InterPro" id="IPR023393">
    <property type="entry name" value="START-like_dom_sf"/>
</dbReference>
<feature type="domain" description="Activator of Hsp90 ATPase homologue 1/2-like C-terminal" evidence="2">
    <location>
        <begin position="16"/>
        <end position="150"/>
    </location>
</feature>
<dbReference type="Proteomes" id="UP001551482">
    <property type="component" value="Unassembled WGS sequence"/>
</dbReference>
<dbReference type="Pfam" id="PF08327">
    <property type="entry name" value="AHSA1"/>
    <property type="match status" value="1"/>
</dbReference>
<accession>A0ABV3DMU3</accession>
<sequence length="158" mass="17716">MAAQVVDTIERDVLIAAPPRRVWDVITQTRHMGTWFGMPEPTSADFRPGGWVVFDHEEFGEIPVLIEEIEAPRRFSYWWALVGAGKGTRPTDGNRTLVTFTLTEEGDGTRLRVVESGITAVRADDAELEARFKDNTEGWTIVTEDLRKRVEEVLSAAG</sequence>
<dbReference type="InterPro" id="IPR013538">
    <property type="entry name" value="ASHA1/2-like_C"/>
</dbReference>
<evidence type="ECO:0000313" key="3">
    <source>
        <dbReference type="EMBL" id="MEU8137053.1"/>
    </source>
</evidence>
<comment type="similarity">
    <text evidence="1">Belongs to the AHA1 family.</text>
</comment>
<organism evidence="3 4">
    <name type="scientific">Streptodolium elevatio</name>
    <dbReference type="NCBI Taxonomy" id="3157996"/>
    <lineage>
        <taxon>Bacteria</taxon>
        <taxon>Bacillati</taxon>
        <taxon>Actinomycetota</taxon>
        <taxon>Actinomycetes</taxon>
        <taxon>Kitasatosporales</taxon>
        <taxon>Streptomycetaceae</taxon>
        <taxon>Streptodolium</taxon>
    </lineage>
</organism>
<reference evidence="3 4" key="1">
    <citation type="submission" date="2024-06" db="EMBL/GenBank/DDBJ databases">
        <title>The Natural Products Discovery Center: Release of the First 8490 Sequenced Strains for Exploring Actinobacteria Biosynthetic Diversity.</title>
        <authorList>
            <person name="Kalkreuter E."/>
            <person name="Kautsar S.A."/>
            <person name="Yang D."/>
            <person name="Bader C.D."/>
            <person name="Teijaro C.N."/>
            <person name="Fluegel L."/>
            <person name="Davis C.M."/>
            <person name="Simpson J.R."/>
            <person name="Lauterbach L."/>
            <person name="Steele A.D."/>
            <person name="Gui C."/>
            <person name="Meng S."/>
            <person name="Li G."/>
            <person name="Viehrig K."/>
            <person name="Ye F."/>
            <person name="Su P."/>
            <person name="Kiefer A.F."/>
            <person name="Nichols A."/>
            <person name="Cepeda A.J."/>
            <person name="Yan W."/>
            <person name="Fan B."/>
            <person name="Jiang Y."/>
            <person name="Adhikari A."/>
            <person name="Zheng C.-J."/>
            <person name="Schuster L."/>
            <person name="Cowan T.M."/>
            <person name="Smanski M.J."/>
            <person name="Chevrette M.G."/>
            <person name="De Carvalho L.P.S."/>
            <person name="Shen B."/>
        </authorList>
    </citation>
    <scope>NUCLEOTIDE SEQUENCE [LARGE SCALE GENOMIC DNA]</scope>
    <source>
        <strain evidence="3 4">NPDC048946</strain>
    </source>
</reference>
<proteinExistence type="inferred from homology"/>
<name>A0ABV3DMU3_9ACTN</name>
<evidence type="ECO:0000313" key="4">
    <source>
        <dbReference type="Proteomes" id="UP001551482"/>
    </source>
</evidence>
<dbReference type="SUPFAM" id="SSF55961">
    <property type="entry name" value="Bet v1-like"/>
    <property type="match status" value="1"/>
</dbReference>
<evidence type="ECO:0000256" key="1">
    <source>
        <dbReference type="ARBA" id="ARBA00006817"/>
    </source>
</evidence>
<dbReference type="Gene3D" id="3.30.530.20">
    <property type="match status" value="1"/>
</dbReference>
<dbReference type="EMBL" id="JBEZFP010000078">
    <property type="protein sequence ID" value="MEU8137053.1"/>
    <property type="molecule type" value="Genomic_DNA"/>
</dbReference>
<protein>
    <submittedName>
        <fullName evidence="3">SRPBCC domain-containing protein</fullName>
    </submittedName>
</protein>
<evidence type="ECO:0000259" key="2">
    <source>
        <dbReference type="Pfam" id="PF08327"/>
    </source>
</evidence>
<keyword evidence="4" id="KW-1185">Reference proteome</keyword>
<dbReference type="RefSeq" id="WP_358358358.1">
    <property type="nucleotide sequence ID" value="NZ_JBEZFP010000078.1"/>
</dbReference>
<gene>
    <name evidence="3" type="ORF">AB0C36_26505</name>
</gene>
<comment type="caution">
    <text evidence="3">The sequence shown here is derived from an EMBL/GenBank/DDBJ whole genome shotgun (WGS) entry which is preliminary data.</text>
</comment>